<dbReference type="PROSITE" id="PS50158">
    <property type="entry name" value="ZF_CCHC"/>
    <property type="match status" value="1"/>
</dbReference>
<evidence type="ECO:0000256" key="1">
    <source>
        <dbReference type="PROSITE-ProRule" id="PRU00047"/>
    </source>
</evidence>
<keyword evidence="1" id="KW-0479">Metal-binding</keyword>
<dbReference type="GO" id="GO:0003676">
    <property type="term" value="F:nucleic acid binding"/>
    <property type="evidence" value="ECO:0007669"/>
    <property type="project" value="InterPro"/>
</dbReference>
<keyword evidence="4" id="KW-1185">Reference proteome</keyword>
<dbReference type="GO" id="GO:0008270">
    <property type="term" value="F:zinc ion binding"/>
    <property type="evidence" value="ECO:0007669"/>
    <property type="project" value="UniProtKB-KW"/>
</dbReference>
<dbReference type="Pfam" id="PF03732">
    <property type="entry name" value="Retrotrans_gag"/>
    <property type="match status" value="1"/>
</dbReference>
<evidence type="ECO:0000313" key="3">
    <source>
        <dbReference type="EMBL" id="KAI3957443.1"/>
    </source>
</evidence>
<evidence type="ECO:0000259" key="2">
    <source>
        <dbReference type="PROSITE" id="PS50158"/>
    </source>
</evidence>
<reference evidence="3" key="1">
    <citation type="submission" date="2022-04" db="EMBL/GenBank/DDBJ databases">
        <title>A functionally conserved STORR gene fusion in Papaver species that diverged 16.8 million years ago.</title>
        <authorList>
            <person name="Catania T."/>
        </authorList>
    </citation>
    <scope>NUCLEOTIDE SEQUENCE</scope>
    <source>
        <strain evidence="3">S-188037</strain>
    </source>
</reference>
<feature type="domain" description="CCHC-type" evidence="2">
    <location>
        <begin position="177"/>
        <end position="193"/>
    </location>
</feature>
<keyword evidence="1" id="KW-0862">Zinc</keyword>
<dbReference type="SMART" id="SM00343">
    <property type="entry name" value="ZnF_C2HC"/>
    <property type="match status" value="1"/>
</dbReference>
<dbReference type="Gene3D" id="4.10.60.10">
    <property type="entry name" value="Zinc finger, CCHC-type"/>
    <property type="match status" value="1"/>
</dbReference>
<name>A0AAD4TET9_9MAGN</name>
<dbReference type="Pfam" id="PF08284">
    <property type="entry name" value="RVP_2"/>
    <property type="match status" value="1"/>
</dbReference>
<comment type="caution">
    <text evidence="3">The sequence shown here is derived from an EMBL/GenBank/DDBJ whole genome shotgun (WGS) entry which is preliminary data.</text>
</comment>
<dbReference type="AlphaFoldDB" id="A0AAD4TET9"/>
<dbReference type="InterPro" id="IPR005162">
    <property type="entry name" value="Retrotrans_gag_dom"/>
</dbReference>
<dbReference type="InterPro" id="IPR036875">
    <property type="entry name" value="Znf_CCHC_sf"/>
</dbReference>
<organism evidence="3 4">
    <name type="scientific">Papaver atlanticum</name>
    <dbReference type="NCBI Taxonomy" id="357466"/>
    <lineage>
        <taxon>Eukaryota</taxon>
        <taxon>Viridiplantae</taxon>
        <taxon>Streptophyta</taxon>
        <taxon>Embryophyta</taxon>
        <taxon>Tracheophyta</taxon>
        <taxon>Spermatophyta</taxon>
        <taxon>Magnoliopsida</taxon>
        <taxon>Ranunculales</taxon>
        <taxon>Papaveraceae</taxon>
        <taxon>Papaveroideae</taxon>
        <taxon>Papaver</taxon>
    </lineage>
</organism>
<keyword evidence="1" id="KW-0863">Zinc-finger</keyword>
<dbReference type="Proteomes" id="UP001202328">
    <property type="component" value="Unassembled WGS sequence"/>
</dbReference>
<accession>A0AAD4TET9</accession>
<proteinExistence type="predicted"/>
<gene>
    <name evidence="3" type="ORF">MKW98_003164</name>
</gene>
<dbReference type="EMBL" id="JAJJMB010001336">
    <property type="protein sequence ID" value="KAI3957443.1"/>
    <property type="molecule type" value="Genomic_DNA"/>
</dbReference>
<protein>
    <recommendedName>
        <fullName evidence="2">CCHC-type domain-containing protein</fullName>
    </recommendedName>
</protein>
<evidence type="ECO:0000313" key="4">
    <source>
        <dbReference type="Proteomes" id="UP001202328"/>
    </source>
</evidence>
<dbReference type="SUPFAM" id="SSF57756">
    <property type="entry name" value="Retrovirus zinc finger-like domains"/>
    <property type="match status" value="1"/>
</dbReference>
<dbReference type="InterPro" id="IPR001878">
    <property type="entry name" value="Znf_CCHC"/>
</dbReference>
<sequence>MKVEGGTMTWNRFKDLFINKYVPDAARDRKFYEFMSLTKGGMSVSAYNNKFSRLSRYGEELIATDEAKARNLSGDWIPRCEHNFHSLDYEKEMEDQLATRIRERPQHFSARQDPAKRPMLSAPNQTIFRPPVIPWSTGSTSVPPTARPPAVRPQGRFVRFQQVRPVAPTSSSLSSFRCYTCGEMGHFRKDCTKNPSTGLTQQGTVYAMEPVVTSNQETSEECQVLFTMVEGKILLFNHLVHVLIDIGTSQSFINLSITTELELDMACNNKMLALDTPLGRKTFPF</sequence>
<dbReference type="Pfam" id="PF00098">
    <property type="entry name" value="zf-CCHC"/>
    <property type="match status" value="1"/>
</dbReference>